<evidence type="ECO:0000256" key="4">
    <source>
        <dbReference type="ARBA" id="ARBA00022741"/>
    </source>
</evidence>
<dbReference type="EMBL" id="MN820898">
    <property type="protein sequence ID" value="QHB80468.1"/>
    <property type="molecule type" value="Genomic_DNA"/>
</dbReference>
<name>A0A7G3PNC0_9CAUD</name>
<dbReference type="SUPFAM" id="SSF52402">
    <property type="entry name" value="Adenine nucleotide alpha hydrolases-like"/>
    <property type="match status" value="1"/>
</dbReference>
<evidence type="ECO:0000313" key="10">
    <source>
        <dbReference type="EMBL" id="QHB80468.1"/>
    </source>
</evidence>
<proteinExistence type="inferred from homology"/>
<dbReference type="NCBIfam" id="TIGR00364">
    <property type="entry name" value="7-cyano-7-deazaguanine synthase QueC"/>
    <property type="match status" value="1"/>
</dbReference>
<evidence type="ECO:0000256" key="7">
    <source>
        <dbReference type="ARBA" id="ARBA00037993"/>
    </source>
</evidence>
<comment type="similarity">
    <text evidence="7">Belongs to the QueC family.</text>
</comment>
<accession>A0A7G3PNC0</accession>
<dbReference type="PIRSF" id="PIRSF006293">
    <property type="entry name" value="ExsB"/>
    <property type="match status" value="1"/>
</dbReference>
<dbReference type="CDD" id="cd01995">
    <property type="entry name" value="QueC-like"/>
    <property type="match status" value="1"/>
</dbReference>
<gene>
    <name evidence="10" type="ORF">MMDA13_gp35</name>
</gene>
<comment type="catalytic activity">
    <reaction evidence="9">
        <text>7-carboxy-7-carbaguanine + NH4(+) + 2 ATP = 7-cyano-7-carbaguanine + 2 AMP + 2 diphosphate + 2 H(+)</text>
        <dbReference type="Rhea" id="RHEA:27982"/>
        <dbReference type="ChEBI" id="CHEBI:15378"/>
        <dbReference type="ChEBI" id="CHEBI:28938"/>
        <dbReference type="ChEBI" id="CHEBI:30616"/>
        <dbReference type="ChEBI" id="CHEBI:33019"/>
        <dbReference type="ChEBI" id="CHEBI:45075"/>
        <dbReference type="ChEBI" id="CHEBI:61036"/>
        <dbReference type="ChEBI" id="CHEBI:456215"/>
        <dbReference type="EC" id="6.3.4.20"/>
    </reaction>
</comment>
<protein>
    <recommendedName>
        <fullName evidence="8">7-cyano-7-deazaguanine synthase</fullName>
        <ecNumber evidence="8">6.3.4.20</ecNumber>
    </recommendedName>
</protein>
<keyword evidence="5" id="KW-0862">Zinc</keyword>
<keyword evidence="11" id="KW-1185">Reference proteome</keyword>
<evidence type="ECO:0000256" key="3">
    <source>
        <dbReference type="ARBA" id="ARBA00022723"/>
    </source>
</evidence>
<keyword evidence="3" id="KW-0479">Metal-binding</keyword>
<organism evidence="10 11">
    <name type="scientific">Sphingomonas phage vB_StuS_MMDA13</name>
    <dbReference type="NCBI Taxonomy" id="2686378"/>
    <lineage>
        <taxon>Viruses</taxon>
        <taxon>Duplodnaviria</taxon>
        <taxon>Heunggongvirae</taxon>
        <taxon>Uroviricota</taxon>
        <taxon>Caudoviricetes</taxon>
        <taxon>Queuovirinae</taxon>
        <taxon>Torvergatavirus</taxon>
        <taxon>Torvergatavirus MMDA13</taxon>
    </lineage>
</organism>
<dbReference type="PANTHER" id="PTHR42914">
    <property type="entry name" value="7-CYANO-7-DEAZAGUANINE SYNTHASE"/>
    <property type="match status" value="1"/>
</dbReference>
<dbReference type="InterPro" id="IPR018317">
    <property type="entry name" value="QueC"/>
</dbReference>
<keyword evidence="6" id="KW-0067">ATP-binding</keyword>
<dbReference type="EC" id="6.3.4.20" evidence="8"/>
<dbReference type="Pfam" id="PF06508">
    <property type="entry name" value="QueC"/>
    <property type="match status" value="1"/>
</dbReference>
<evidence type="ECO:0000256" key="1">
    <source>
        <dbReference type="ARBA" id="ARBA00005061"/>
    </source>
</evidence>
<reference evidence="10 11" key="1">
    <citation type="journal article" date="2020" name="Viruses">
        <title>Characterization of vB_StuS_MMDA13, a Newly Discovered Bacteriophage Infecting the Agar-Degrading Species Sphingomonas turrisvirgatae.</title>
        <authorList>
            <person name="Marmo P."/>
            <person name="Thaller M.C."/>
            <person name="Di Lallo G."/>
            <person name="Henrici De Angelis L."/>
            <person name="Poerio N."/>
            <person name="De Santis F."/>
            <person name="Fraziano M."/>
            <person name="Migliore L."/>
            <person name="D'Andrea M.M."/>
        </authorList>
    </citation>
    <scope>NUCLEOTIDE SEQUENCE [LARGE SCALE GENOMIC DNA]</scope>
</reference>
<dbReference type="InterPro" id="IPR014729">
    <property type="entry name" value="Rossmann-like_a/b/a_fold"/>
</dbReference>
<evidence type="ECO:0000313" key="11">
    <source>
        <dbReference type="Proteomes" id="UP000515820"/>
    </source>
</evidence>
<evidence type="ECO:0000256" key="6">
    <source>
        <dbReference type="ARBA" id="ARBA00022840"/>
    </source>
</evidence>
<comment type="pathway">
    <text evidence="1">Purine metabolism; 7-cyano-7-deazaguanine biosynthesis.</text>
</comment>
<dbReference type="GO" id="GO:0046872">
    <property type="term" value="F:metal ion binding"/>
    <property type="evidence" value="ECO:0007669"/>
    <property type="project" value="UniProtKB-KW"/>
</dbReference>
<dbReference type="GO" id="GO:0016874">
    <property type="term" value="F:ligase activity"/>
    <property type="evidence" value="ECO:0007669"/>
    <property type="project" value="UniProtKB-KW"/>
</dbReference>
<keyword evidence="2 10" id="KW-0436">Ligase</keyword>
<dbReference type="GO" id="GO:0005524">
    <property type="term" value="F:ATP binding"/>
    <property type="evidence" value="ECO:0007669"/>
    <property type="project" value="UniProtKB-KW"/>
</dbReference>
<evidence type="ECO:0000256" key="5">
    <source>
        <dbReference type="ARBA" id="ARBA00022833"/>
    </source>
</evidence>
<evidence type="ECO:0000256" key="8">
    <source>
        <dbReference type="ARBA" id="ARBA00039149"/>
    </source>
</evidence>
<evidence type="ECO:0000256" key="2">
    <source>
        <dbReference type="ARBA" id="ARBA00022598"/>
    </source>
</evidence>
<dbReference type="Proteomes" id="UP000515820">
    <property type="component" value="Segment"/>
</dbReference>
<keyword evidence="4" id="KW-0547">Nucleotide-binding</keyword>
<sequence>MGKALVVLSGGQDSVTCLFWALREFEEVHAITFDYNQRHRIEIDAAIKVAVMAGVASHEVVSLGPVLAGKSPLTNPNEELEKYESHEQMEEVIGDRRELTFVPMRNALFLTIAANRAEVLGCEAIVTGVCQMDNANYDDCREVFIDSMNEMIEFALGADHRGEAVGPVIVAPLMDLTKADTVRLARELPGCWEALAYSHTSYDGKYPPTDNNHSNVLRAQGFLDAGFPDPLVIRAYDEGLMPLPDTPNYSAAKVLENGYRR</sequence>
<evidence type="ECO:0000256" key="9">
    <source>
        <dbReference type="ARBA" id="ARBA00047890"/>
    </source>
</evidence>
<dbReference type="PANTHER" id="PTHR42914:SF1">
    <property type="entry name" value="7-CYANO-7-DEAZAGUANINE SYNTHASE"/>
    <property type="match status" value="1"/>
</dbReference>
<dbReference type="Gene3D" id="3.40.50.620">
    <property type="entry name" value="HUPs"/>
    <property type="match status" value="1"/>
</dbReference>